<dbReference type="InterPro" id="IPR012336">
    <property type="entry name" value="Thioredoxin-like_fold"/>
</dbReference>
<dbReference type="PANTHER" id="PTHR13887:SF55">
    <property type="entry name" value="SLR0313 PROTEIN"/>
    <property type="match status" value="1"/>
</dbReference>
<dbReference type="RefSeq" id="WP_163076886.1">
    <property type="nucleotide sequence ID" value="NZ_CP048630.1"/>
</dbReference>
<dbReference type="EMBL" id="CP048630">
    <property type="protein sequence ID" value="QIB35747.1"/>
    <property type="molecule type" value="Genomic_DNA"/>
</dbReference>
<dbReference type="AlphaFoldDB" id="A0A6P1YQK6"/>
<feature type="domain" description="Thioredoxin" evidence="3">
    <location>
        <begin position="1"/>
        <end position="173"/>
    </location>
</feature>
<dbReference type="KEGG" id="apra:G3A50_20060"/>
<name>A0A6P1YQK6_9HYPH</name>
<evidence type="ECO:0000256" key="2">
    <source>
        <dbReference type="ARBA" id="ARBA00005791"/>
    </source>
</evidence>
<dbReference type="SUPFAM" id="SSF52833">
    <property type="entry name" value="Thioredoxin-like"/>
    <property type="match status" value="1"/>
</dbReference>
<dbReference type="Proteomes" id="UP000464751">
    <property type="component" value="Chromosome"/>
</dbReference>
<dbReference type="PROSITE" id="PS51352">
    <property type="entry name" value="THIOREDOXIN_2"/>
    <property type="match status" value="1"/>
</dbReference>
<dbReference type="Gene3D" id="3.40.30.10">
    <property type="entry name" value="Glutaredoxin"/>
    <property type="match status" value="1"/>
</dbReference>
<sequence>MSHLTPEVGPGDHVLGPADAPVTLVEYGDYECPYCGQEYPILKEVLRRLGGQVRLVFRNFPITESHPHAAHAAAFAEAVAAIGRFWEAHDLLYEHQATLDDASLAGFARVIGLPRADLDDALNGRHDAKIRQDFIGGIRSGVNGTPTLFINGLRYDGPRDLASLLDVVQQVALRAA</sequence>
<reference evidence="4 5" key="1">
    <citation type="submission" date="2020-02" db="EMBL/GenBank/DDBJ databases">
        <authorList>
            <person name="Li G."/>
        </authorList>
    </citation>
    <scope>NUCLEOTIDE SEQUENCE [LARGE SCALE GENOMIC DNA]</scope>
    <source>
        <strain evidence="4 5">DSM 102029</strain>
    </source>
</reference>
<dbReference type="InterPro" id="IPR036249">
    <property type="entry name" value="Thioredoxin-like_sf"/>
</dbReference>
<organism evidence="4 5">
    <name type="scientific">Ancylobacter pratisalsi</name>
    <dbReference type="NCBI Taxonomy" id="1745854"/>
    <lineage>
        <taxon>Bacteria</taxon>
        <taxon>Pseudomonadati</taxon>
        <taxon>Pseudomonadota</taxon>
        <taxon>Alphaproteobacteria</taxon>
        <taxon>Hyphomicrobiales</taxon>
        <taxon>Xanthobacteraceae</taxon>
        <taxon>Ancylobacter</taxon>
    </lineage>
</organism>
<evidence type="ECO:0000313" key="5">
    <source>
        <dbReference type="Proteomes" id="UP000464751"/>
    </source>
</evidence>
<evidence type="ECO:0000256" key="1">
    <source>
        <dbReference type="ARBA" id="ARBA00003565"/>
    </source>
</evidence>
<comment type="similarity">
    <text evidence="2">Belongs to the thioredoxin family. DsbA subfamily.</text>
</comment>
<accession>A0A6P1YQK6</accession>
<dbReference type="InterPro" id="IPR013766">
    <property type="entry name" value="Thioredoxin_domain"/>
</dbReference>
<gene>
    <name evidence="4" type="ORF">G3A50_20060</name>
</gene>
<protein>
    <submittedName>
        <fullName evidence="4">Thioredoxin domain-containing protein</fullName>
    </submittedName>
</protein>
<proteinExistence type="inferred from homology"/>
<evidence type="ECO:0000259" key="3">
    <source>
        <dbReference type="PROSITE" id="PS51352"/>
    </source>
</evidence>
<keyword evidence="5" id="KW-1185">Reference proteome</keyword>
<dbReference type="PANTHER" id="PTHR13887">
    <property type="entry name" value="GLUTATHIONE S-TRANSFERASE KAPPA"/>
    <property type="match status" value="1"/>
</dbReference>
<dbReference type="Pfam" id="PF13462">
    <property type="entry name" value="Thioredoxin_4"/>
    <property type="match status" value="1"/>
</dbReference>
<comment type="function">
    <text evidence="1">May be required for disulfide bond formation in some proteins.</text>
</comment>
<evidence type="ECO:0000313" key="4">
    <source>
        <dbReference type="EMBL" id="QIB35747.1"/>
    </source>
</evidence>